<dbReference type="PANTHER" id="PTHR32071">
    <property type="entry name" value="TRANSCRIPTIONAL REGULATORY PROTEIN"/>
    <property type="match status" value="1"/>
</dbReference>
<evidence type="ECO:0000259" key="7">
    <source>
        <dbReference type="PROSITE" id="PS50045"/>
    </source>
</evidence>
<evidence type="ECO:0000256" key="5">
    <source>
        <dbReference type="ARBA" id="ARBA00023163"/>
    </source>
</evidence>
<dbReference type="Pfam" id="PF00989">
    <property type="entry name" value="PAS"/>
    <property type="match status" value="1"/>
</dbReference>
<dbReference type="PROSITE" id="PS00688">
    <property type="entry name" value="SIGMA54_INTERACT_3"/>
    <property type="match status" value="1"/>
</dbReference>
<evidence type="ECO:0000256" key="4">
    <source>
        <dbReference type="ARBA" id="ARBA00023125"/>
    </source>
</evidence>
<dbReference type="Gene3D" id="3.30.450.20">
    <property type="entry name" value="PAS domain"/>
    <property type="match status" value="1"/>
</dbReference>
<dbReference type="InterPro" id="IPR000700">
    <property type="entry name" value="PAS-assoc_C"/>
</dbReference>
<dbReference type="PROSITE" id="PS50045">
    <property type="entry name" value="SIGMA54_INTERACT_4"/>
    <property type="match status" value="1"/>
</dbReference>
<dbReference type="SUPFAM" id="SSF52540">
    <property type="entry name" value="P-loop containing nucleoside triphosphate hydrolases"/>
    <property type="match status" value="1"/>
</dbReference>
<dbReference type="InterPro" id="IPR027417">
    <property type="entry name" value="P-loop_NTPase"/>
</dbReference>
<feature type="domain" description="Sigma-54 factor interaction" evidence="7">
    <location>
        <begin position="268"/>
        <end position="497"/>
    </location>
</feature>
<feature type="coiled-coil region" evidence="6">
    <location>
        <begin position="233"/>
        <end position="260"/>
    </location>
</feature>
<name>A0ABV9Q0M4_9BACL</name>
<dbReference type="CDD" id="cd00009">
    <property type="entry name" value="AAA"/>
    <property type="match status" value="1"/>
</dbReference>
<dbReference type="InterPro" id="IPR000014">
    <property type="entry name" value="PAS"/>
</dbReference>
<sequence length="594" mass="67521">MHTIQSMNTDFVIVEDSLTVKEGLALLRKQKSRLLIGKQGEVLSGIADSYSLLLQTQKLTDPITFSKEFKIISQNRMLSESDLLFPYLLIQNEQKEIIGWLDSGAVEIECLKQTFSQDLRDLTTDLEAIVDSIYDEILVVDAKGKILRVSNRSTNNMWGVNPATLVGQNILNLVEEGWFKPSVTQKVLQEKRKISVIQENRFGRKILAVGNPIFNRKKQVERIVIASRDITEVTRLECELKQVKQLTEQYRKEIDSLRKNHQVGEKPIIYQSDRMKQLMWEVERIARAESTVTIYGESGVGKELIAHAIHHFSPRADQPFVKINCGSIPENLLESELFGYEKGAFTGALHQGKKGLFELANNGTLFLDEVAELPLNLQVKLLRAIQEREILKVGGTRPIPINVRIITATNKNLEEMVGSGAFREDLFYRLHVIPLYVPALRERIEDVESLVYYFLQFFNQKFMLKKHFSEDAIEILKAYHWPGNVRQLQNAIERAMVVTTGQLITANDLATIVGSQKANVSQVQSNVSLPPVQVNSIIPLEQAVELTELQLIEMAIAKYKTITKAAEVLEVSQPTMSRRYQKLFGQAVRSFKNE</sequence>
<keyword evidence="2" id="KW-0067">ATP-binding</keyword>
<dbReference type="SUPFAM" id="SSF46689">
    <property type="entry name" value="Homeodomain-like"/>
    <property type="match status" value="1"/>
</dbReference>
<dbReference type="PROSITE" id="PS00676">
    <property type="entry name" value="SIGMA54_INTERACT_2"/>
    <property type="match status" value="1"/>
</dbReference>
<dbReference type="PANTHER" id="PTHR32071:SF57">
    <property type="entry name" value="C4-DICARBOXYLATE TRANSPORT TRANSCRIPTIONAL REGULATORY PROTEIN DCTD"/>
    <property type="match status" value="1"/>
</dbReference>
<feature type="domain" description="PAC" evidence="9">
    <location>
        <begin position="190"/>
        <end position="242"/>
    </location>
</feature>
<protein>
    <submittedName>
        <fullName evidence="10">Sigma-54 interaction domain-containing protein</fullName>
    </submittedName>
</protein>
<dbReference type="InterPro" id="IPR035965">
    <property type="entry name" value="PAS-like_dom_sf"/>
</dbReference>
<dbReference type="Pfam" id="PF00158">
    <property type="entry name" value="Sigma54_activat"/>
    <property type="match status" value="1"/>
</dbReference>
<gene>
    <name evidence="10" type="ORF">ACFO8Q_02165</name>
</gene>
<keyword evidence="6" id="KW-0175">Coiled coil</keyword>
<keyword evidence="5" id="KW-0804">Transcription</keyword>
<proteinExistence type="predicted"/>
<keyword evidence="11" id="KW-1185">Reference proteome</keyword>
<evidence type="ECO:0000256" key="1">
    <source>
        <dbReference type="ARBA" id="ARBA00022741"/>
    </source>
</evidence>
<dbReference type="InterPro" id="IPR009057">
    <property type="entry name" value="Homeodomain-like_sf"/>
</dbReference>
<evidence type="ECO:0000259" key="8">
    <source>
        <dbReference type="PROSITE" id="PS50112"/>
    </source>
</evidence>
<dbReference type="InterPro" id="IPR003593">
    <property type="entry name" value="AAA+_ATPase"/>
</dbReference>
<dbReference type="Proteomes" id="UP001596002">
    <property type="component" value="Unassembled WGS sequence"/>
</dbReference>
<dbReference type="RefSeq" id="WP_380023960.1">
    <property type="nucleotide sequence ID" value="NZ_JBHSHC010000014.1"/>
</dbReference>
<keyword evidence="3" id="KW-0805">Transcription regulation</keyword>
<comment type="caution">
    <text evidence="10">The sequence shown here is derived from an EMBL/GenBank/DDBJ whole genome shotgun (WGS) entry which is preliminary data.</text>
</comment>
<feature type="domain" description="PAS" evidence="8">
    <location>
        <begin position="122"/>
        <end position="176"/>
    </location>
</feature>
<dbReference type="Gene3D" id="1.10.8.60">
    <property type="match status" value="1"/>
</dbReference>
<dbReference type="InterPro" id="IPR025944">
    <property type="entry name" value="Sigma_54_int_dom_CS"/>
</dbReference>
<dbReference type="Gene3D" id="3.40.50.300">
    <property type="entry name" value="P-loop containing nucleotide triphosphate hydrolases"/>
    <property type="match status" value="1"/>
</dbReference>
<dbReference type="InterPro" id="IPR025943">
    <property type="entry name" value="Sigma_54_int_dom_ATP-bd_2"/>
</dbReference>
<dbReference type="Gene3D" id="1.10.10.60">
    <property type="entry name" value="Homeodomain-like"/>
    <property type="match status" value="1"/>
</dbReference>
<evidence type="ECO:0000256" key="6">
    <source>
        <dbReference type="SAM" id="Coils"/>
    </source>
</evidence>
<keyword evidence="4" id="KW-0238">DNA-binding</keyword>
<evidence type="ECO:0000256" key="3">
    <source>
        <dbReference type="ARBA" id="ARBA00023015"/>
    </source>
</evidence>
<dbReference type="InterPro" id="IPR013767">
    <property type="entry name" value="PAS_fold"/>
</dbReference>
<dbReference type="SUPFAM" id="SSF55785">
    <property type="entry name" value="PYP-like sensor domain (PAS domain)"/>
    <property type="match status" value="1"/>
</dbReference>
<evidence type="ECO:0000313" key="10">
    <source>
        <dbReference type="EMBL" id="MFC4766205.1"/>
    </source>
</evidence>
<evidence type="ECO:0000256" key="2">
    <source>
        <dbReference type="ARBA" id="ARBA00022840"/>
    </source>
</evidence>
<dbReference type="CDD" id="cd00130">
    <property type="entry name" value="PAS"/>
    <property type="match status" value="1"/>
</dbReference>
<dbReference type="NCBIfam" id="TIGR00229">
    <property type="entry name" value="sensory_box"/>
    <property type="match status" value="1"/>
</dbReference>
<organism evidence="10 11">
    <name type="scientific">Effusibacillus consociatus</name>
    <dbReference type="NCBI Taxonomy" id="1117041"/>
    <lineage>
        <taxon>Bacteria</taxon>
        <taxon>Bacillati</taxon>
        <taxon>Bacillota</taxon>
        <taxon>Bacilli</taxon>
        <taxon>Bacillales</taxon>
        <taxon>Alicyclobacillaceae</taxon>
        <taxon>Effusibacillus</taxon>
    </lineage>
</organism>
<dbReference type="EMBL" id="JBHSHC010000014">
    <property type="protein sequence ID" value="MFC4766205.1"/>
    <property type="molecule type" value="Genomic_DNA"/>
</dbReference>
<evidence type="ECO:0000313" key="11">
    <source>
        <dbReference type="Proteomes" id="UP001596002"/>
    </source>
</evidence>
<keyword evidence="1" id="KW-0547">Nucleotide-binding</keyword>
<reference evidence="11" key="1">
    <citation type="journal article" date="2019" name="Int. J. Syst. Evol. Microbiol.">
        <title>The Global Catalogue of Microorganisms (GCM) 10K type strain sequencing project: providing services to taxonomists for standard genome sequencing and annotation.</title>
        <authorList>
            <consortium name="The Broad Institute Genomics Platform"/>
            <consortium name="The Broad Institute Genome Sequencing Center for Infectious Disease"/>
            <person name="Wu L."/>
            <person name="Ma J."/>
        </authorList>
    </citation>
    <scope>NUCLEOTIDE SEQUENCE [LARGE SCALE GENOMIC DNA]</scope>
    <source>
        <strain evidence="11">WYCCWR 12678</strain>
    </source>
</reference>
<dbReference type="PROSITE" id="PS50113">
    <property type="entry name" value="PAC"/>
    <property type="match status" value="1"/>
</dbReference>
<dbReference type="Pfam" id="PF25601">
    <property type="entry name" value="AAA_lid_14"/>
    <property type="match status" value="1"/>
</dbReference>
<dbReference type="InterPro" id="IPR058031">
    <property type="entry name" value="AAA_lid_NorR"/>
</dbReference>
<accession>A0ABV9Q0M4</accession>
<dbReference type="InterPro" id="IPR002078">
    <property type="entry name" value="Sigma_54_int"/>
</dbReference>
<dbReference type="PROSITE" id="PS50112">
    <property type="entry name" value="PAS"/>
    <property type="match status" value="1"/>
</dbReference>
<evidence type="ECO:0000259" key="9">
    <source>
        <dbReference type="PROSITE" id="PS50113"/>
    </source>
</evidence>
<dbReference type="SMART" id="SM00382">
    <property type="entry name" value="AAA"/>
    <property type="match status" value="1"/>
</dbReference>